<dbReference type="EMBL" id="CP015961">
    <property type="protein sequence ID" value="ANI93761.1"/>
    <property type="molecule type" value="Genomic_DNA"/>
</dbReference>
<dbReference type="Proteomes" id="UP000186104">
    <property type="component" value="Chromosome"/>
</dbReference>
<dbReference type="AlphaFoldDB" id="A0A173LQC4"/>
<sequence>MFDINAHVDSTDGVWLVVEARVDVPAARAFTEVATAEGISAWFSPTTLDPEVGGELLQGLDPTVGPDSPDFAEMATRGTVTEYRAPSAFGAGRFAYVERDWMGPGMPVDPWITSFEVAESGHESGAATLITLRSGFEQDSQLGRTSAEESETGWTQAMHCLAHRLTAFPDGGARITQALSDVRPGSVEALWARAAKALGIPEGTEPGTHIDAASRTGRVAGTVLHASEGAAVLALSSPGVGTLNVYCFPAGESASEATSHAQLAARFAEPADAPSDWDSIRWQRWLDSLA</sequence>
<dbReference type="SUPFAM" id="SSF55961">
    <property type="entry name" value="Bet v1-like"/>
    <property type="match status" value="1"/>
</dbReference>
<dbReference type="KEGG" id="dtm:BJL86_3002"/>
<proteinExistence type="predicted"/>
<dbReference type="Gene3D" id="3.30.530.20">
    <property type="match status" value="1"/>
</dbReference>
<reference evidence="1 2" key="1">
    <citation type="submission" date="2016-06" db="EMBL/GenBank/DDBJ databases">
        <title>Complete genome sequence of a saline-alkali tolerant type strain Dietzia timorensis ID05-A0528T.</title>
        <authorList>
            <person name="Wu X."/>
        </authorList>
    </citation>
    <scope>NUCLEOTIDE SEQUENCE [LARGE SCALE GENOMIC DNA]</scope>
    <source>
        <strain evidence="1 2">ID05-A0528</strain>
    </source>
</reference>
<gene>
    <name evidence="1" type="ORF">BJL86_3002</name>
</gene>
<evidence type="ECO:0008006" key="3">
    <source>
        <dbReference type="Google" id="ProtNLM"/>
    </source>
</evidence>
<evidence type="ECO:0000313" key="2">
    <source>
        <dbReference type="Proteomes" id="UP000186104"/>
    </source>
</evidence>
<organism evidence="1 2">
    <name type="scientific">Dietzia timorensis</name>
    <dbReference type="NCBI Taxonomy" id="499555"/>
    <lineage>
        <taxon>Bacteria</taxon>
        <taxon>Bacillati</taxon>
        <taxon>Actinomycetota</taxon>
        <taxon>Actinomycetes</taxon>
        <taxon>Mycobacteriales</taxon>
        <taxon>Dietziaceae</taxon>
        <taxon>Dietzia</taxon>
    </lineage>
</organism>
<name>A0A173LQC4_9ACTN</name>
<dbReference type="RefSeq" id="WP_067471991.1">
    <property type="nucleotide sequence ID" value="NZ_CP015961.1"/>
</dbReference>
<protein>
    <recommendedName>
        <fullName evidence="3">SRPBCC domain-containing protein</fullName>
    </recommendedName>
</protein>
<dbReference type="InterPro" id="IPR023393">
    <property type="entry name" value="START-like_dom_sf"/>
</dbReference>
<accession>A0A173LQC4</accession>
<evidence type="ECO:0000313" key="1">
    <source>
        <dbReference type="EMBL" id="ANI93761.1"/>
    </source>
</evidence>
<keyword evidence="2" id="KW-1185">Reference proteome</keyword>
<dbReference type="STRING" id="499555.BJL86_3002"/>